<sequence length="863" mass="95894">MASKTSSNGSGAIKSSDTGMICQAAEYQGESARPMQLTLKNPPINELATTNLNLFPIKGIFRAMNTWEPNGQEPAPEHGPTNEEGHPKADGEAVVSQQLAFKGYLSDSLEQPNTTEGWVALLDAMQKHDKNLINGWKDEMNNLLIFAGLFSAVVTAFTIESYQWLQEDPADASSQMLAQISKQLSSFTVTSEFINSTISPPEPSDFTVPKVAIHVNTLWFLSLTFSLLAAFFAIMVQQWLRHIPVPQHLSVREAIRLRQFRYTALVQWQVPTVVSLLPVLLQVAVILFFTGLIRLLFSIDQAQSVAVVFGATTGVALLIFILATLAPLVIPECPYKSPLLPAIRVLLYGLPIAALAFVGFLWMLVAMYLIGPVVAIAVVITGGMIALPAIGCIALISGVAGLRRWGNNAVTWFDEMAPRVEEKFETWWSGSRLGIYLAFNFFGRGIPSLIDYATNIDQFWVNRELKRLPRRSLSLDFEALCWAPSAVPRDHLVHVAQSCSGEFDEYYRAKCALRTTVASLGNYGSQDFEWEIFPFGPVYAKLEENSNHMLSTEYRELLLRALPKDWERTDWMQAGWVVPAVLVVLHQMTREDQGDFMQLFPTLLARIRDSQEIDEEVFTEWTTRIPTTLLYERCVLGGYKLNREETSKALAWAHRQLDFFVSSGLRRKLARANIQELILGAVATSLHALTEHQSMLSEQEITTQIGEVLEAFDQFIVSETRSIRFIGHLRTRWPVLLITPQAVETICASLTVFAEQRLLVTADDSPLTLLAGHLSQLCTGQTAFLQAMPCIQALHEALSVNNSGVIISVTGPQDDTSPPQGDAVLRAPTTEDSVTGSHEDGNEEGKEGKTVYPEVVIPEVRRL</sequence>
<evidence type="ECO:0000313" key="5">
    <source>
        <dbReference type="Proteomes" id="UP000186601"/>
    </source>
</evidence>
<dbReference type="InterPro" id="IPR045338">
    <property type="entry name" value="DUF6535"/>
</dbReference>
<feature type="transmembrane region" description="Helical" evidence="2">
    <location>
        <begin position="342"/>
        <end position="363"/>
    </location>
</feature>
<dbReference type="AlphaFoldDB" id="A0A2R6NW65"/>
<keyword evidence="2" id="KW-0812">Transmembrane</keyword>
<feature type="region of interest" description="Disordered" evidence="1">
    <location>
        <begin position="811"/>
        <end position="853"/>
    </location>
</feature>
<feature type="compositionally biased region" description="Basic and acidic residues" evidence="1">
    <location>
        <begin position="80"/>
        <end position="90"/>
    </location>
</feature>
<gene>
    <name evidence="4" type="ORF">PHLCEN_2v7562</name>
</gene>
<feature type="transmembrane region" description="Helical" evidence="2">
    <location>
        <begin position="305"/>
        <end position="330"/>
    </location>
</feature>
<feature type="transmembrane region" description="Helical" evidence="2">
    <location>
        <begin position="218"/>
        <end position="240"/>
    </location>
</feature>
<accession>A0A2R6NW65</accession>
<feature type="transmembrane region" description="Helical" evidence="2">
    <location>
        <begin position="369"/>
        <end position="396"/>
    </location>
</feature>
<feature type="region of interest" description="Disordered" evidence="1">
    <location>
        <begin position="67"/>
        <end position="90"/>
    </location>
</feature>
<protein>
    <recommendedName>
        <fullName evidence="3">DUF6535 domain-containing protein</fullName>
    </recommendedName>
</protein>
<keyword evidence="2" id="KW-0472">Membrane</keyword>
<dbReference type="OrthoDB" id="3185525at2759"/>
<evidence type="ECO:0000256" key="2">
    <source>
        <dbReference type="SAM" id="Phobius"/>
    </source>
</evidence>
<dbReference type="Proteomes" id="UP000186601">
    <property type="component" value="Unassembled WGS sequence"/>
</dbReference>
<dbReference type="EMBL" id="MLYV02000757">
    <property type="protein sequence ID" value="PSR78122.1"/>
    <property type="molecule type" value="Genomic_DNA"/>
</dbReference>
<reference evidence="4 5" key="1">
    <citation type="submission" date="2018-02" db="EMBL/GenBank/DDBJ databases">
        <title>Genome sequence of the basidiomycete white-rot fungus Phlebia centrifuga.</title>
        <authorList>
            <person name="Granchi Z."/>
            <person name="Peng M."/>
            <person name="de Vries R.P."/>
            <person name="Hilden K."/>
            <person name="Makela M.R."/>
            <person name="Grigoriev I."/>
            <person name="Riley R."/>
        </authorList>
    </citation>
    <scope>NUCLEOTIDE SEQUENCE [LARGE SCALE GENOMIC DNA]</scope>
    <source>
        <strain evidence="4 5">FBCC195</strain>
    </source>
</reference>
<evidence type="ECO:0000313" key="4">
    <source>
        <dbReference type="EMBL" id="PSR78122.1"/>
    </source>
</evidence>
<evidence type="ECO:0000259" key="3">
    <source>
        <dbReference type="Pfam" id="PF20153"/>
    </source>
</evidence>
<dbReference type="STRING" id="98765.A0A2R6NW65"/>
<proteinExistence type="predicted"/>
<dbReference type="Pfam" id="PF20153">
    <property type="entry name" value="DUF6535"/>
    <property type="match status" value="1"/>
</dbReference>
<organism evidence="4 5">
    <name type="scientific">Hermanssonia centrifuga</name>
    <dbReference type="NCBI Taxonomy" id="98765"/>
    <lineage>
        <taxon>Eukaryota</taxon>
        <taxon>Fungi</taxon>
        <taxon>Dikarya</taxon>
        <taxon>Basidiomycota</taxon>
        <taxon>Agaricomycotina</taxon>
        <taxon>Agaricomycetes</taxon>
        <taxon>Polyporales</taxon>
        <taxon>Meruliaceae</taxon>
        <taxon>Hermanssonia</taxon>
    </lineage>
</organism>
<keyword evidence="5" id="KW-1185">Reference proteome</keyword>
<comment type="caution">
    <text evidence="4">The sequence shown here is derived from an EMBL/GenBank/DDBJ whole genome shotgun (WGS) entry which is preliminary data.</text>
</comment>
<keyword evidence="2" id="KW-1133">Transmembrane helix</keyword>
<name>A0A2R6NW65_9APHY</name>
<feature type="compositionally biased region" description="Basic and acidic residues" evidence="1">
    <location>
        <begin position="837"/>
        <end position="849"/>
    </location>
</feature>
<evidence type="ECO:0000256" key="1">
    <source>
        <dbReference type="SAM" id="MobiDB-lite"/>
    </source>
</evidence>
<feature type="domain" description="DUF6535" evidence="3">
    <location>
        <begin position="118"/>
        <end position="297"/>
    </location>
</feature>
<feature type="transmembrane region" description="Helical" evidence="2">
    <location>
        <begin position="260"/>
        <end position="293"/>
    </location>
</feature>